<dbReference type="PROSITE" id="PS51257">
    <property type="entry name" value="PROKAR_LIPOPROTEIN"/>
    <property type="match status" value="1"/>
</dbReference>
<evidence type="ECO:0000259" key="1">
    <source>
        <dbReference type="Pfam" id="PF14086"/>
    </source>
</evidence>
<reference evidence="2 3" key="1">
    <citation type="submission" date="2013-04" db="EMBL/GenBank/DDBJ databases">
        <title>Oceanococcus atlanticus 22II-S10r2 Genome Sequencing.</title>
        <authorList>
            <person name="Lai Q."/>
            <person name="Li G."/>
            <person name="Shao Z."/>
        </authorList>
    </citation>
    <scope>NUCLEOTIDE SEQUENCE [LARGE SCALE GENOMIC DNA]</scope>
    <source>
        <strain evidence="2 3">22II-S10r2</strain>
    </source>
</reference>
<keyword evidence="3" id="KW-1185">Reference proteome</keyword>
<dbReference type="InterPro" id="IPR025362">
    <property type="entry name" value="DUF4266"/>
</dbReference>
<keyword evidence="2" id="KW-0449">Lipoprotein</keyword>
<dbReference type="Proteomes" id="UP000192342">
    <property type="component" value="Unassembled WGS sequence"/>
</dbReference>
<dbReference type="STRING" id="1317117.ATO7_12483"/>
<gene>
    <name evidence="2" type="ORF">ATO7_12483</name>
</gene>
<dbReference type="EMBL" id="AQQV01000003">
    <property type="protein sequence ID" value="ORE86112.1"/>
    <property type="molecule type" value="Genomic_DNA"/>
</dbReference>
<evidence type="ECO:0000313" key="3">
    <source>
        <dbReference type="Proteomes" id="UP000192342"/>
    </source>
</evidence>
<dbReference type="AlphaFoldDB" id="A0A1Y1SBX5"/>
<proteinExistence type="predicted"/>
<evidence type="ECO:0000313" key="2">
    <source>
        <dbReference type="EMBL" id="ORE86112.1"/>
    </source>
</evidence>
<accession>A0A1Y1SBX5</accession>
<name>A0A1Y1SBX5_9GAMM</name>
<dbReference type="Pfam" id="PF14086">
    <property type="entry name" value="DUF4266"/>
    <property type="match status" value="1"/>
</dbReference>
<organism evidence="2 3">
    <name type="scientific">Oceanococcus atlanticus</name>
    <dbReference type="NCBI Taxonomy" id="1317117"/>
    <lineage>
        <taxon>Bacteria</taxon>
        <taxon>Pseudomonadati</taxon>
        <taxon>Pseudomonadota</taxon>
        <taxon>Gammaproteobacteria</taxon>
        <taxon>Chromatiales</taxon>
        <taxon>Oceanococcaceae</taxon>
        <taxon>Oceanococcus</taxon>
    </lineage>
</organism>
<sequence length="75" mass="7926">MKQIYALGTAVVVLSFLAGCSTQPVKAWQRGDLARPDMQWDAALVREAEIRDHTYVSKEAASMGPALGGGGCGCN</sequence>
<protein>
    <submittedName>
        <fullName evidence="2">Putative lipoprotein</fullName>
    </submittedName>
</protein>
<dbReference type="RefSeq" id="WP_083562208.1">
    <property type="nucleotide sequence ID" value="NZ_AQQV01000003.1"/>
</dbReference>
<feature type="domain" description="DUF4266" evidence="1">
    <location>
        <begin position="25"/>
        <end position="75"/>
    </location>
</feature>
<comment type="caution">
    <text evidence="2">The sequence shown here is derived from an EMBL/GenBank/DDBJ whole genome shotgun (WGS) entry which is preliminary data.</text>
</comment>